<keyword evidence="1" id="KW-1133">Transmembrane helix</keyword>
<dbReference type="Proteomes" id="UP000002259">
    <property type="component" value="Segment"/>
</dbReference>
<organism evidence="2 3">
    <name type="scientific">His 2 virus</name>
    <name type="common">His2V</name>
    <name type="synonym">Haloarcula hispanica virus 2</name>
    <dbReference type="NCBI Taxonomy" id="128710"/>
    <lineage>
        <taxon>Viruses</taxon>
        <taxon>Monodnaviria</taxon>
        <taxon>Trapavirae</taxon>
        <taxon>Saleviricota</taxon>
        <taxon>Huolimaviricetes</taxon>
        <taxon>Haloruvirales</taxon>
        <taxon>Pleolipoviridae</taxon>
        <taxon>Gammapleolipovirus</taxon>
        <taxon>Gammapleolipovirus australiense</taxon>
        <taxon>Gammapleolipovirus His2</taxon>
    </lineage>
</organism>
<organismHost>
    <name type="scientific">Haloarcula hispanica</name>
    <dbReference type="NCBI Taxonomy" id="51589"/>
</organismHost>
<reference evidence="2 3" key="1">
    <citation type="journal article" date="2006" name="Virology">
        <title>His1 and His2 are distantly related, spindle-shaped haloviruses belonging to the novel virus group, Salterprovirus.</title>
        <authorList>
            <person name="Bath C."/>
            <person name="Cukalac T."/>
            <person name="Porter K."/>
            <person name="Dyall-Smith M.L."/>
        </authorList>
    </citation>
    <scope>NUCLEOTIDE SEQUENCE</scope>
</reference>
<feature type="transmembrane region" description="Helical" evidence="1">
    <location>
        <begin position="53"/>
        <end position="80"/>
    </location>
</feature>
<evidence type="ECO:0000256" key="1">
    <source>
        <dbReference type="SAM" id="Phobius"/>
    </source>
</evidence>
<feature type="transmembrane region" description="Helical" evidence="1">
    <location>
        <begin position="21"/>
        <end position="41"/>
    </location>
</feature>
<keyword evidence="1" id="KW-0472">Membrane</keyword>
<sequence length="94" mass="10611">MTEFRKRYNQESKRLMNDAIETNNATIHVLVLQAFTMPHFAALATDAYGYELITIALFLIAVLNTIPATYVLISLSSIVADRLKKSEQTKIGDY</sequence>
<proteinExistence type="predicted"/>
<name>Q25BF0_HIS2V</name>
<accession>Q25BF0</accession>
<dbReference type="GeneID" id="5142438"/>
<dbReference type="EMBL" id="AF191797">
    <property type="protein sequence ID" value="AAQ13771.1"/>
    <property type="molecule type" value="Genomic_DNA"/>
</dbReference>
<dbReference type="KEGG" id="vg:5142438"/>
<keyword evidence="3" id="KW-1185">Reference proteome</keyword>
<protein>
    <submittedName>
        <fullName evidence="2">Uncharacterized protein</fullName>
    </submittedName>
</protein>
<dbReference type="RefSeq" id="YP_529640.1">
    <property type="nucleotide sequence ID" value="NC_007918.1"/>
</dbReference>
<keyword evidence="1" id="KW-0812">Transmembrane</keyword>
<evidence type="ECO:0000313" key="3">
    <source>
        <dbReference type="Proteomes" id="UP000002259"/>
    </source>
</evidence>
<evidence type="ECO:0000313" key="2">
    <source>
        <dbReference type="EMBL" id="AAQ13771.1"/>
    </source>
</evidence>